<feature type="transmembrane region" description="Helical" evidence="1">
    <location>
        <begin position="167"/>
        <end position="186"/>
    </location>
</feature>
<keyword evidence="4" id="KW-1185">Reference proteome</keyword>
<dbReference type="AlphaFoldDB" id="H0R0P7"/>
<feature type="transmembrane region" description="Helical" evidence="1">
    <location>
        <begin position="141"/>
        <end position="160"/>
    </location>
</feature>
<sequence>MTVTRAVPHTRATTRAVLVTVAFVIAAAGVFVAAVWTSPGQAVDQWFYNVCRGLAPTGEIPLVARYSVIASPLIWAGVAVAAILLAATRRFSGSWSIRQAVMSIGPLLVFLPVMAYGAGFLRDHVLPRPHLHDWISQMSNSAPSGHAAAAAAFVVVLVRAAPPILRLPLAVAGGTWAAVADFGLVADGWHRPSDVIISTLLVVGIGAVLPDPWRGHDSRSAAWLAWPAGAVIVVGAVVFATSYYPAPAQLITATTIAVVIAAALVVADLVSRTPAGQVRPNTIDSVTSSNRWSIASR</sequence>
<dbReference type="eggNOG" id="COG0671">
    <property type="taxonomic scope" value="Bacteria"/>
</dbReference>
<accession>H0R0P7</accession>
<evidence type="ECO:0000256" key="1">
    <source>
        <dbReference type="SAM" id="Phobius"/>
    </source>
</evidence>
<feature type="transmembrane region" description="Helical" evidence="1">
    <location>
        <begin position="66"/>
        <end position="88"/>
    </location>
</feature>
<evidence type="ECO:0000313" key="3">
    <source>
        <dbReference type="EMBL" id="GAB18648.1"/>
    </source>
</evidence>
<feature type="transmembrane region" description="Helical" evidence="1">
    <location>
        <begin position="192"/>
        <end position="209"/>
    </location>
</feature>
<dbReference type="InterPro" id="IPR036938">
    <property type="entry name" value="PAP2/HPO_sf"/>
</dbReference>
<feature type="transmembrane region" description="Helical" evidence="1">
    <location>
        <begin position="221"/>
        <end position="244"/>
    </location>
</feature>
<dbReference type="Gene3D" id="1.20.144.10">
    <property type="entry name" value="Phosphatidic acid phosphatase type 2/haloperoxidase"/>
    <property type="match status" value="1"/>
</dbReference>
<proteinExistence type="predicted"/>
<dbReference type="SUPFAM" id="SSF48317">
    <property type="entry name" value="Acid phosphatase/Vanadium-dependent haloperoxidase"/>
    <property type="match status" value="1"/>
</dbReference>
<organism evidence="3 4">
    <name type="scientific">Gordonia effusa NBRC 100432</name>
    <dbReference type="NCBI Taxonomy" id="1077974"/>
    <lineage>
        <taxon>Bacteria</taxon>
        <taxon>Bacillati</taxon>
        <taxon>Actinomycetota</taxon>
        <taxon>Actinomycetes</taxon>
        <taxon>Mycobacteriales</taxon>
        <taxon>Gordoniaceae</taxon>
        <taxon>Gordonia</taxon>
    </lineage>
</organism>
<dbReference type="InterPro" id="IPR000326">
    <property type="entry name" value="PAP2/HPO"/>
</dbReference>
<feature type="domain" description="Phosphatidic acid phosphatase type 2/haloperoxidase" evidence="2">
    <location>
        <begin position="139"/>
        <end position="207"/>
    </location>
</feature>
<dbReference type="Proteomes" id="UP000035034">
    <property type="component" value="Unassembled WGS sequence"/>
</dbReference>
<keyword evidence="1" id="KW-1133">Transmembrane helix</keyword>
<dbReference type="EMBL" id="BAEH01000060">
    <property type="protein sequence ID" value="GAB18648.1"/>
    <property type="molecule type" value="Genomic_DNA"/>
</dbReference>
<gene>
    <name evidence="3" type="ORF">GOEFS_060_00410</name>
</gene>
<feature type="transmembrane region" description="Helical" evidence="1">
    <location>
        <begin position="12"/>
        <end position="36"/>
    </location>
</feature>
<comment type="caution">
    <text evidence="3">The sequence shown here is derived from an EMBL/GenBank/DDBJ whole genome shotgun (WGS) entry which is preliminary data.</text>
</comment>
<evidence type="ECO:0000259" key="2">
    <source>
        <dbReference type="Pfam" id="PF01569"/>
    </source>
</evidence>
<feature type="transmembrane region" description="Helical" evidence="1">
    <location>
        <begin position="250"/>
        <end position="270"/>
    </location>
</feature>
<evidence type="ECO:0000313" key="4">
    <source>
        <dbReference type="Proteomes" id="UP000035034"/>
    </source>
</evidence>
<reference evidence="3 4" key="1">
    <citation type="submission" date="2011-12" db="EMBL/GenBank/DDBJ databases">
        <title>Whole genome shotgun sequence of Gordonia effusa NBRC 100432.</title>
        <authorList>
            <person name="Yoshida I."/>
            <person name="Takarada H."/>
            <person name="Hosoyama A."/>
            <person name="Tsuchikane K."/>
            <person name="Katsumata H."/>
            <person name="Yamazaki S."/>
            <person name="Fujita N."/>
        </authorList>
    </citation>
    <scope>NUCLEOTIDE SEQUENCE [LARGE SCALE GENOMIC DNA]</scope>
    <source>
        <strain evidence="3 4">NBRC 100432</strain>
    </source>
</reference>
<dbReference type="OrthoDB" id="3240395at2"/>
<dbReference type="RefSeq" id="WP_007317984.1">
    <property type="nucleotide sequence ID" value="NZ_BAEH01000060.1"/>
</dbReference>
<dbReference type="Pfam" id="PF01569">
    <property type="entry name" value="PAP2"/>
    <property type="match status" value="1"/>
</dbReference>
<keyword evidence="1" id="KW-0472">Membrane</keyword>
<keyword evidence="1" id="KW-0812">Transmembrane</keyword>
<name>H0R0P7_9ACTN</name>
<dbReference type="STRING" id="1077974.GOEFS_060_00410"/>
<protein>
    <recommendedName>
        <fullName evidence="2">Phosphatidic acid phosphatase type 2/haloperoxidase domain-containing protein</fullName>
    </recommendedName>
</protein>
<feature type="transmembrane region" description="Helical" evidence="1">
    <location>
        <begin position="100"/>
        <end position="121"/>
    </location>
</feature>